<keyword evidence="2" id="KW-0413">Isomerase</keyword>
<dbReference type="AlphaFoldDB" id="A0A7X0H476"/>
<dbReference type="RefSeq" id="WP_184676564.1">
    <property type="nucleotide sequence ID" value="NZ_JACHGY010000001.1"/>
</dbReference>
<dbReference type="InterPro" id="IPR027843">
    <property type="entry name" value="DUF4440"/>
</dbReference>
<keyword evidence="3" id="KW-1185">Reference proteome</keyword>
<dbReference type="SUPFAM" id="SSF54427">
    <property type="entry name" value="NTF2-like"/>
    <property type="match status" value="1"/>
</dbReference>
<evidence type="ECO:0000313" key="3">
    <source>
        <dbReference type="Proteomes" id="UP000541810"/>
    </source>
</evidence>
<comment type="caution">
    <text evidence="2">The sequence shown here is derived from an EMBL/GenBank/DDBJ whole genome shotgun (WGS) entry which is preliminary data.</text>
</comment>
<gene>
    <name evidence="2" type="ORF">HNQ40_000772</name>
</gene>
<feature type="domain" description="DUF4440" evidence="1">
    <location>
        <begin position="5"/>
        <end position="113"/>
    </location>
</feature>
<accession>A0A7X0H476</accession>
<protein>
    <submittedName>
        <fullName evidence="2">Ketosteroid isomerase-like protein</fullName>
    </submittedName>
</protein>
<dbReference type="Proteomes" id="UP000541810">
    <property type="component" value="Unassembled WGS sequence"/>
</dbReference>
<organism evidence="2 3">
    <name type="scientific">Algisphaera agarilytica</name>
    <dbReference type="NCBI Taxonomy" id="1385975"/>
    <lineage>
        <taxon>Bacteria</taxon>
        <taxon>Pseudomonadati</taxon>
        <taxon>Planctomycetota</taxon>
        <taxon>Phycisphaerae</taxon>
        <taxon>Phycisphaerales</taxon>
        <taxon>Phycisphaeraceae</taxon>
        <taxon>Algisphaera</taxon>
    </lineage>
</organism>
<evidence type="ECO:0000259" key="1">
    <source>
        <dbReference type="Pfam" id="PF14534"/>
    </source>
</evidence>
<name>A0A7X0H476_9BACT</name>
<dbReference type="Gene3D" id="3.10.450.50">
    <property type="match status" value="1"/>
</dbReference>
<sequence length="124" mass="14031">MTPEECLRQYETASRNHDLDALLELIHDDAVYWFSNGTSHVGKPAIARAIRHNFETIEGEDYRILDPCWLIENDGCAVCTYRYEWAGKINGESMSGAGRGTCVMQRRGESWMVVHEHLSQGPAS</sequence>
<dbReference type="EMBL" id="JACHGY010000001">
    <property type="protein sequence ID" value="MBB6428966.1"/>
    <property type="molecule type" value="Genomic_DNA"/>
</dbReference>
<dbReference type="InterPro" id="IPR032710">
    <property type="entry name" value="NTF2-like_dom_sf"/>
</dbReference>
<dbReference type="Pfam" id="PF14534">
    <property type="entry name" value="DUF4440"/>
    <property type="match status" value="1"/>
</dbReference>
<dbReference type="GO" id="GO:0016853">
    <property type="term" value="F:isomerase activity"/>
    <property type="evidence" value="ECO:0007669"/>
    <property type="project" value="UniProtKB-KW"/>
</dbReference>
<evidence type="ECO:0000313" key="2">
    <source>
        <dbReference type="EMBL" id="MBB6428966.1"/>
    </source>
</evidence>
<proteinExistence type="predicted"/>
<reference evidence="2 3" key="1">
    <citation type="submission" date="2020-08" db="EMBL/GenBank/DDBJ databases">
        <title>Genomic Encyclopedia of Type Strains, Phase IV (KMG-IV): sequencing the most valuable type-strain genomes for metagenomic binning, comparative biology and taxonomic classification.</title>
        <authorList>
            <person name="Goeker M."/>
        </authorList>
    </citation>
    <scope>NUCLEOTIDE SEQUENCE [LARGE SCALE GENOMIC DNA]</scope>
    <source>
        <strain evidence="2 3">DSM 103725</strain>
    </source>
</reference>